<dbReference type="RefSeq" id="WP_207142293.1">
    <property type="nucleotide sequence ID" value="NZ_JAEKJZ010000004.1"/>
</dbReference>
<sequence length="68" mass="7263">MKRSNANTIDCNGLSPAPTVLRIKQALTGRARDAHPLDILLDPACDTSSLARSLGKLADRVRLVARPA</sequence>
<evidence type="ECO:0000313" key="2">
    <source>
        <dbReference type="Proteomes" id="UP000664096"/>
    </source>
</evidence>
<comment type="caution">
    <text evidence="1">The sequence shown here is derived from an EMBL/GenBank/DDBJ whole genome shotgun (WGS) entry which is preliminary data.</text>
</comment>
<accession>A0A939EFZ3</accession>
<organism evidence="1 2">
    <name type="scientific">Roseibium aggregatum</name>
    <dbReference type="NCBI Taxonomy" id="187304"/>
    <lineage>
        <taxon>Bacteria</taxon>
        <taxon>Pseudomonadati</taxon>
        <taxon>Pseudomonadota</taxon>
        <taxon>Alphaproteobacteria</taxon>
        <taxon>Hyphomicrobiales</taxon>
        <taxon>Stappiaceae</taxon>
        <taxon>Roseibium</taxon>
    </lineage>
</organism>
<proteinExistence type="predicted"/>
<dbReference type="EMBL" id="JAEKJZ010000004">
    <property type="protein sequence ID" value="MBN9672455.1"/>
    <property type="molecule type" value="Genomic_DNA"/>
</dbReference>
<protein>
    <submittedName>
        <fullName evidence="1">Uncharacterized protein</fullName>
    </submittedName>
</protein>
<gene>
    <name evidence="1" type="ORF">JF539_19025</name>
</gene>
<dbReference type="Proteomes" id="UP000664096">
    <property type="component" value="Unassembled WGS sequence"/>
</dbReference>
<reference evidence="1" key="1">
    <citation type="submission" date="2020-12" db="EMBL/GenBank/DDBJ databases">
        <title>Oil enriched cultivation method for isolating marine PHA-producing bacteria.</title>
        <authorList>
            <person name="Zheng W."/>
            <person name="Yu S."/>
            <person name="Huang Y."/>
        </authorList>
    </citation>
    <scope>NUCLEOTIDE SEQUENCE</scope>
    <source>
        <strain evidence="1">SY-2-12</strain>
    </source>
</reference>
<evidence type="ECO:0000313" key="1">
    <source>
        <dbReference type="EMBL" id="MBN9672455.1"/>
    </source>
</evidence>
<dbReference type="AlphaFoldDB" id="A0A939EFZ3"/>
<name>A0A939EFZ3_9HYPH</name>